<dbReference type="GO" id="GO:0016757">
    <property type="term" value="F:glycosyltransferase activity"/>
    <property type="evidence" value="ECO:0007669"/>
    <property type="project" value="UniProtKB-ARBA"/>
</dbReference>
<accession>A0A1A5I2I0</accession>
<dbReference type="Gene3D" id="2.70.98.10">
    <property type="match status" value="1"/>
</dbReference>
<feature type="domain" description="Glucodextranase N-terminal" evidence="6">
    <location>
        <begin position="9"/>
        <end position="273"/>
    </location>
</feature>
<dbReference type="InterPro" id="IPR011013">
    <property type="entry name" value="Gal_mutarotase_sf_dom"/>
</dbReference>
<evidence type="ECO:0000256" key="3">
    <source>
        <dbReference type="ARBA" id="ARBA00023295"/>
    </source>
</evidence>
<gene>
    <name evidence="7" type="ORF">BAE39_05690</name>
</gene>
<keyword evidence="3" id="KW-0326">Glycosidase</keyword>
<dbReference type="Proteomes" id="UP000093748">
    <property type="component" value="Unassembled WGS sequence"/>
</dbReference>
<evidence type="ECO:0000259" key="6">
    <source>
        <dbReference type="Pfam" id="PF09137"/>
    </source>
</evidence>
<comment type="caution">
    <text evidence="7">The sequence shown here is derived from an EMBL/GenBank/DDBJ whole genome shotgun (WGS) entry which is preliminary data.</text>
</comment>
<keyword evidence="2" id="KW-0378">Hydrolase</keyword>
<dbReference type="InterPro" id="IPR012341">
    <property type="entry name" value="6hp_glycosidase-like_sf"/>
</dbReference>
<dbReference type="Pfam" id="PF00723">
    <property type="entry name" value="Glyco_hydro_15"/>
    <property type="match status" value="1"/>
</dbReference>
<evidence type="ECO:0000259" key="5">
    <source>
        <dbReference type="Pfam" id="PF00723"/>
    </source>
</evidence>
<dbReference type="CDD" id="cd07430">
    <property type="entry name" value="GH15_N"/>
    <property type="match status" value="1"/>
</dbReference>
<dbReference type="GO" id="GO:0005975">
    <property type="term" value="P:carbohydrate metabolic process"/>
    <property type="evidence" value="ECO:0007669"/>
    <property type="project" value="InterPro"/>
</dbReference>
<dbReference type="GO" id="GO:0004553">
    <property type="term" value="F:hydrolase activity, hydrolyzing O-glycosyl compounds"/>
    <property type="evidence" value="ECO:0007669"/>
    <property type="project" value="TreeGrafter"/>
</dbReference>
<feature type="domain" description="GH15-like" evidence="5">
    <location>
        <begin position="298"/>
        <end position="683"/>
    </location>
</feature>
<dbReference type="PROSITE" id="PS00820">
    <property type="entry name" value="GLUCOAMYLASE"/>
    <property type="match status" value="1"/>
</dbReference>
<organism evidence="7 8">
    <name type="scientific">Rhizobium loti</name>
    <name type="common">Mesorhizobium loti</name>
    <dbReference type="NCBI Taxonomy" id="381"/>
    <lineage>
        <taxon>Bacteria</taxon>
        <taxon>Pseudomonadati</taxon>
        <taxon>Pseudomonadota</taxon>
        <taxon>Alphaproteobacteria</taxon>
        <taxon>Hyphomicrobiales</taxon>
        <taxon>Phyllobacteriaceae</taxon>
        <taxon>Mesorhizobium</taxon>
    </lineage>
</organism>
<dbReference type="GeneID" id="66681326"/>
<evidence type="ECO:0000256" key="1">
    <source>
        <dbReference type="ARBA" id="ARBA00006188"/>
    </source>
</evidence>
<dbReference type="Pfam" id="PF09137">
    <property type="entry name" value="Glucodextran_N"/>
    <property type="match status" value="1"/>
</dbReference>
<dbReference type="InterPro" id="IPR006425">
    <property type="entry name" value="Glucoamylase_bac"/>
</dbReference>
<dbReference type="InterPro" id="IPR008928">
    <property type="entry name" value="6-hairpin_glycosidase_sf"/>
</dbReference>
<dbReference type="InterPro" id="IPR015220">
    <property type="entry name" value="Glucodextranase_N"/>
</dbReference>
<dbReference type="SUPFAM" id="SSF74650">
    <property type="entry name" value="Galactose mutarotase-like"/>
    <property type="match status" value="1"/>
</dbReference>
<dbReference type="AlphaFoldDB" id="A0A1A5I2I0"/>
<dbReference type="GO" id="GO:0030246">
    <property type="term" value="F:carbohydrate binding"/>
    <property type="evidence" value="ECO:0007669"/>
    <property type="project" value="InterPro"/>
</dbReference>
<dbReference type="EMBL" id="LZTJ01000001">
    <property type="protein sequence ID" value="OBP83010.1"/>
    <property type="molecule type" value="Genomic_DNA"/>
</dbReference>
<dbReference type="SUPFAM" id="SSF48208">
    <property type="entry name" value="Six-hairpin glycosidases"/>
    <property type="match status" value="1"/>
</dbReference>
<evidence type="ECO:0000256" key="4">
    <source>
        <dbReference type="SAM" id="MobiDB-lite"/>
    </source>
</evidence>
<dbReference type="NCBIfam" id="TIGR01535">
    <property type="entry name" value="glucan_glucosid"/>
    <property type="match status" value="1"/>
</dbReference>
<dbReference type="RefSeq" id="WP_032932203.1">
    <property type="nucleotide sequence ID" value="NZ_LZTH01000034.1"/>
</dbReference>
<dbReference type="Gene3D" id="1.50.10.10">
    <property type="match status" value="1"/>
</dbReference>
<evidence type="ECO:0000313" key="7">
    <source>
        <dbReference type="EMBL" id="OBP83010.1"/>
    </source>
</evidence>
<comment type="similarity">
    <text evidence="1">Belongs to the glycosyl hydrolase 15 family.</text>
</comment>
<dbReference type="PANTHER" id="PTHR31616:SF0">
    <property type="entry name" value="GLUCAN 1,4-ALPHA-GLUCOSIDASE"/>
    <property type="match status" value="1"/>
</dbReference>
<dbReference type="InterPro" id="IPR011613">
    <property type="entry name" value="GH15-like"/>
</dbReference>
<proteinExistence type="inferred from homology"/>
<dbReference type="InterPro" id="IPR046966">
    <property type="entry name" value="Glucoamylase_active_site"/>
</dbReference>
<dbReference type="OrthoDB" id="9806081at2"/>
<dbReference type="InterPro" id="IPR014718">
    <property type="entry name" value="GH-type_carb-bd"/>
</dbReference>
<evidence type="ECO:0000313" key="8">
    <source>
        <dbReference type="Proteomes" id="UP000093748"/>
    </source>
</evidence>
<reference evidence="8" key="1">
    <citation type="submission" date="2016-06" db="EMBL/GenBank/DDBJ databases">
        <title>NZP2037 Pacbio-Illumina hybrid assembly.</title>
        <authorList>
            <person name="Ramsay J.P."/>
        </authorList>
    </citation>
    <scope>NUCLEOTIDE SEQUENCE [LARGE SCALE GENOMIC DNA]</scope>
    <source>
        <strain evidence="8">R7ANS::ICEMlSym2042</strain>
    </source>
</reference>
<evidence type="ECO:0000256" key="2">
    <source>
        <dbReference type="ARBA" id="ARBA00022801"/>
    </source>
</evidence>
<sequence length="805" mass="87119">MAVTPIVPPGAPGIPARWTSSAKSGVGTSLSPAGHIWFTISHGILNEVYYPRLDSACTRDLGLIVTGPGGYFSEEKRDAAHEIEPFEAGVPAYRLVNTAGDGAYRIEKRILCDPARPVLLQEITFTALKGAPDDYRVYALLAPHLVNAGMGNTAWVGDHKGKPVLIASGRGSCLALASSLPWRDCSAGYVGFSDGWQQLNHTGILDPAYQRAEDGNVALTGEIGFTSTTTKAVLALGFGATPDEAAKNAFASLKRGFEPAAKAYVQNWRKWQARLLPLDRHAASGINTYRASTSVLATHRSTAMPGAAVASLSIPWGFNKGDDDLGGYHLVWPRDLVETAGGFLAAGDAASALQILEYLRAIQQTDGHWPQNAWLDGSAYWPGIQMDECAFPLLLADALHRAGHLPRARLATFLPMIERAATYVVRNGPVTGEDRWEEDAGYSPFTLAVEIAALLAAADLLDACGKKDEATYLRETSDGWNDQLERWTYATDTAICRAAGVEGYYVRIAPPDSAEAGSPKDGYVPIKNRPPGDTDRPAQEIVSPDALALVRFGLRSADDPRIVDTVKVIDAQLRCALPQGPLWYRYNGDGYGEHQDGTPFDGTGQGRPWPLLAGERAHYELAAGRKDEAANLLKALEDSAEPGGLLPEQVWDGADLPERQLLHGRPSGSAMPLVWAHSEHIKLLRSLRDGAVFDMPPQGVKRYIEAKTVSPFRTWRFNNKIRALPEGKTLRIELLAAATVHWSTDNWATAHDSQTVENAFGIHLADLPTTSLPEGSALIFTFFWPGTGDWENVDFSVTSGERDSG</sequence>
<dbReference type="PANTHER" id="PTHR31616">
    <property type="entry name" value="TREHALASE"/>
    <property type="match status" value="1"/>
</dbReference>
<name>A0A1A5I2I0_RHILI</name>
<feature type="region of interest" description="Disordered" evidence="4">
    <location>
        <begin position="514"/>
        <end position="539"/>
    </location>
</feature>
<protein>
    <submittedName>
        <fullName evidence="7">Glucan 1,4-alpha-glucosidase</fullName>
    </submittedName>
</protein>